<comment type="caution">
    <text evidence="1">The sequence shown here is derived from an EMBL/GenBank/DDBJ whole genome shotgun (WGS) entry which is preliminary data.</text>
</comment>
<name>A0ACC0WH52_9STRA</name>
<dbReference type="EMBL" id="CM047592">
    <property type="protein sequence ID" value="KAI9918188.1"/>
    <property type="molecule type" value="Genomic_DNA"/>
</dbReference>
<keyword evidence="2" id="KW-1185">Reference proteome</keyword>
<evidence type="ECO:0000313" key="2">
    <source>
        <dbReference type="Proteomes" id="UP001163321"/>
    </source>
</evidence>
<proteinExistence type="predicted"/>
<reference evidence="1 2" key="1">
    <citation type="journal article" date="2022" name="bioRxiv">
        <title>The genome of the oomycete Peronosclerospora sorghi, a cosmopolitan pathogen of maize and sorghum, is inflated with dispersed pseudogenes.</title>
        <authorList>
            <person name="Fletcher K."/>
            <person name="Martin F."/>
            <person name="Isakeit T."/>
            <person name="Cavanaugh K."/>
            <person name="Magill C."/>
            <person name="Michelmore R."/>
        </authorList>
    </citation>
    <scope>NUCLEOTIDE SEQUENCE [LARGE SCALE GENOMIC DNA]</scope>
    <source>
        <strain evidence="1">P6</strain>
    </source>
</reference>
<evidence type="ECO:0000313" key="1">
    <source>
        <dbReference type="EMBL" id="KAI9918188.1"/>
    </source>
</evidence>
<gene>
    <name evidence="1" type="ORF">PsorP6_012667</name>
</gene>
<protein>
    <submittedName>
        <fullName evidence="1">Uncharacterized protein</fullName>
    </submittedName>
</protein>
<accession>A0ACC0WH52</accession>
<organism evidence="1 2">
    <name type="scientific">Peronosclerospora sorghi</name>
    <dbReference type="NCBI Taxonomy" id="230839"/>
    <lineage>
        <taxon>Eukaryota</taxon>
        <taxon>Sar</taxon>
        <taxon>Stramenopiles</taxon>
        <taxon>Oomycota</taxon>
        <taxon>Peronosporomycetes</taxon>
        <taxon>Peronosporales</taxon>
        <taxon>Peronosporaceae</taxon>
        <taxon>Peronosclerospora</taxon>
    </lineage>
</organism>
<sequence>MMILGRPECRENGAIGGRGAVSLVYWVKKGTERHQDNAVKRLHDGVTDETILRQFYEQLRVPTVERATAFVEELDQHVLDVDLQTNPQGLVNAVVIETEGLSSLCIETLEDVGAYLMDVMDAKGNKASDETETLLLECTRFLAVFAASKRVHETLVQEGAIEKLVLVLAKVIERGATGSKVMDPMRRLLETLCVHNMPRLLACKGVDVLLKSVMNVRREWPKRRT</sequence>
<dbReference type="Proteomes" id="UP001163321">
    <property type="component" value="Chromosome 13"/>
</dbReference>